<dbReference type="AlphaFoldDB" id="A0AAI9ZSH4"/>
<dbReference type="Proteomes" id="UP001243989">
    <property type="component" value="Unassembled WGS sequence"/>
</dbReference>
<evidence type="ECO:0000256" key="1">
    <source>
        <dbReference type="SAM" id="MobiDB-lite"/>
    </source>
</evidence>
<keyword evidence="3" id="KW-1185">Reference proteome</keyword>
<reference evidence="2" key="1">
    <citation type="submission" date="2021-06" db="EMBL/GenBank/DDBJ databases">
        <title>Comparative genomics, transcriptomics and evolutionary studies reveal genomic signatures of adaptation to plant cell wall in hemibiotrophic fungi.</title>
        <authorList>
            <consortium name="DOE Joint Genome Institute"/>
            <person name="Baroncelli R."/>
            <person name="Diaz J.F."/>
            <person name="Benocci T."/>
            <person name="Peng M."/>
            <person name="Battaglia E."/>
            <person name="Haridas S."/>
            <person name="Andreopoulos W."/>
            <person name="Labutti K."/>
            <person name="Pangilinan J."/>
            <person name="Floch G.L."/>
            <person name="Makela M.R."/>
            <person name="Henrissat B."/>
            <person name="Grigoriev I.V."/>
            <person name="Crouch J.A."/>
            <person name="De Vries R.P."/>
            <person name="Sukno S.A."/>
            <person name="Thon M.R."/>
        </authorList>
    </citation>
    <scope>NUCLEOTIDE SEQUENCE</scope>
    <source>
        <strain evidence="2">CBS 102054</strain>
    </source>
</reference>
<proteinExistence type="predicted"/>
<evidence type="ECO:0000313" key="2">
    <source>
        <dbReference type="EMBL" id="KAK1637041.1"/>
    </source>
</evidence>
<dbReference type="EMBL" id="JAHMHQ010000009">
    <property type="protein sequence ID" value="KAK1637041.1"/>
    <property type="molecule type" value="Genomic_DNA"/>
</dbReference>
<comment type="caution">
    <text evidence="2">The sequence shown here is derived from an EMBL/GenBank/DDBJ whole genome shotgun (WGS) entry which is preliminary data.</text>
</comment>
<dbReference type="RefSeq" id="XP_060445648.1">
    <property type="nucleotide sequence ID" value="XM_060592369.1"/>
</dbReference>
<feature type="compositionally biased region" description="Pro residues" evidence="1">
    <location>
        <begin position="106"/>
        <end position="120"/>
    </location>
</feature>
<name>A0AAI9ZSH4_9PEZI</name>
<sequence length="120" mass="13073">MSNLTISPPTPPEPPQIATIHISSMSSNPLLPLQFPTPASLADLHDHLASDALRHLTHHDTPRILVARVKSDADVENDDTGGERVISFVKWDIIRHRAQPRSQAINPPPPPPHPPAAHDA</sequence>
<dbReference type="GeneID" id="85477231"/>
<feature type="region of interest" description="Disordered" evidence="1">
    <location>
        <begin position="97"/>
        <end position="120"/>
    </location>
</feature>
<protein>
    <submittedName>
        <fullName evidence="2">Uncharacterized protein</fullName>
    </submittedName>
</protein>
<organism evidence="2 3">
    <name type="scientific">Colletotrichum phormii</name>
    <dbReference type="NCBI Taxonomy" id="359342"/>
    <lineage>
        <taxon>Eukaryota</taxon>
        <taxon>Fungi</taxon>
        <taxon>Dikarya</taxon>
        <taxon>Ascomycota</taxon>
        <taxon>Pezizomycotina</taxon>
        <taxon>Sordariomycetes</taxon>
        <taxon>Hypocreomycetidae</taxon>
        <taxon>Glomerellales</taxon>
        <taxon>Glomerellaceae</taxon>
        <taxon>Colletotrichum</taxon>
        <taxon>Colletotrichum acutatum species complex</taxon>
    </lineage>
</organism>
<gene>
    <name evidence="2" type="ORF">BDP81DRAFT_449144</name>
</gene>
<evidence type="ECO:0000313" key="3">
    <source>
        <dbReference type="Proteomes" id="UP001243989"/>
    </source>
</evidence>
<accession>A0AAI9ZSH4</accession>